<evidence type="ECO:0000256" key="2">
    <source>
        <dbReference type="ARBA" id="ARBA00023015"/>
    </source>
</evidence>
<dbReference type="InterPro" id="IPR018060">
    <property type="entry name" value="HTH_AraC"/>
</dbReference>
<dbReference type="PROSITE" id="PS01047">
    <property type="entry name" value="HMA_1"/>
    <property type="match status" value="1"/>
</dbReference>
<keyword evidence="1" id="KW-0479">Metal-binding</keyword>
<sequence length="194" mass="21823">MPITLNVKNMVCRHCIAAVRKALDELDIEYTEVNLGEIVLKRTLCHNGKLALCEKLESLGFELLEDAHSQTTERIKLAVIEALRSDNPEIIAPGKHASFLADKLKADYRQLSKIFSSVEGVTLEKYVIAQRVERAKEVLVYGQNTLSEIADLLGYRSVQHLSGQFRKVTGLSPSHFLKVKENKRMFLDQVTGKS</sequence>
<geneLocation type="plasmid" evidence="6 7">
    <name>pFA6</name>
</geneLocation>
<accession>A0AAU9CUM8</accession>
<dbReference type="GO" id="GO:0003700">
    <property type="term" value="F:DNA-binding transcription factor activity"/>
    <property type="evidence" value="ECO:0007669"/>
    <property type="project" value="InterPro"/>
</dbReference>
<dbReference type="KEGG" id="fax:FUAX_51830"/>
<proteinExistence type="predicted"/>
<name>A0AAU9CUM8_9BACT</name>
<evidence type="ECO:0000256" key="4">
    <source>
        <dbReference type="ARBA" id="ARBA00023163"/>
    </source>
</evidence>
<keyword evidence="4" id="KW-0804">Transcription</keyword>
<dbReference type="InterPro" id="IPR017969">
    <property type="entry name" value="Heavy-metal-associated_CS"/>
</dbReference>
<dbReference type="SUPFAM" id="SSF46689">
    <property type="entry name" value="Homeodomain-like"/>
    <property type="match status" value="1"/>
</dbReference>
<keyword evidence="7" id="KW-1185">Reference proteome</keyword>
<keyword evidence="6" id="KW-0614">Plasmid</keyword>
<dbReference type="AlphaFoldDB" id="A0AAU9CUM8"/>
<dbReference type="PANTHER" id="PTHR43280">
    <property type="entry name" value="ARAC-FAMILY TRANSCRIPTIONAL REGULATOR"/>
    <property type="match status" value="1"/>
</dbReference>
<evidence type="ECO:0000256" key="3">
    <source>
        <dbReference type="ARBA" id="ARBA00023125"/>
    </source>
</evidence>
<organism evidence="6 7">
    <name type="scientific">Fulvitalea axinellae</name>
    <dbReference type="NCBI Taxonomy" id="1182444"/>
    <lineage>
        <taxon>Bacteria</taxon>
        <taxon>Pseudomonadati</taxon>
        <taxon>Bacteroidota</taxon>
        <taxon>Cytophagia</taxon>
        <taxon>Cytophagales</taxon>
        <taxon>Persicobacteraceae</taxon>
        <taxon>Fulvitalea</taxon>
    </lineage>
</organism>
<dbReference type="InterPro" id="IPR006121">
    <property type="entry name" value="HMA_dom"/>
</dbReference>
<dbReference type="CDD" id="cd00371">
    <property type="entry name" value="HMA"/>
    <property type="match status" value="1"/>
</dbReference>
<dbReference type="Gene3D" id="1.10.10.60">
    <property type="entry name" value="Homeodomain-like"/>
    <property type="match status" value="1"/>
</dbReference>
<keyword evidence="2" id="KW-0805">Transcription regulation</keyword>
<dbReference type="SMART" id="SM00342">
    <property type="entry name" value="HTH_ARAC"/>
    <property type="match status" value="1"/>
</dbReference>
<dbReference type="EMBL" id="AP025320">
    <property type="protein sequence ID" value="BDD12751.1"/>
    <property type="molecule type" value="Genomic_DNA"/>
</dbReference>
<dbReference type="InterPro" id="IPR036163">
    <property type="entry name" value="HMA_dom_sf"/>
</dbReference>
<dbReference type="Proteomes" id="UP001348817">
    <property type="component" value="Plasmid pFA6"/>
</dbReference>
<dbReference type="PROSITE" id="PS01124">
    <property type="entry name" value="HTH_ARAC_FAMILY_2"/>
    <property type="match status" value="1"/>
</dbReference>
<dbReference type="SUPFAM" id="SSF55008">
    <property type="entry name" value="HMA, heavy metal-associated domain"/>
    <property type="match status" value="1"/>
</dbReference>
<dbReference type="InterPro" id="IPR009057">
    <property type="entry name" value="Homeodomain-like_sf"/>
</dbReference>
<dbReference type="PROSITE" id="PS00041">
    <property type="entry name" value="HTH_ARAC_FAMILY_1"/>
    <property type="match status" value="1"/>
</dbReference>
<dbReference type="GO" id="GO:0046872">
    <property type="term" value="F:metal ion binding"/>
    <property type="evidence" value="ECO:0007669"/>
    <property type="project" value="UniProtKB-KW"/>
</dbReference>
<protein>
    <recommendedName>
        <fullName evidence="5">HTH araC/xylS-type domain-containing protein</fullName>
    </recommendedName>
</protein>
<dbReference type="Gene3D" id="3.30.70.100">
    <property type="match status" value="1"/>
</dbReference>
<evidence type="ECO:0000313" key="7">
    <source>
        <dbReference type="Proteomes" id="UP001348817"/>
    </source>
</evidence>
<dbReference type="RefSeq" id="WP_338396049.1">
    <property type="nucleotide sequence ID" value="NZ_AP025320.1"/>
</dbReference>
<dbReference type="PANTHER" id="PTHR43280:SF28">
    <property type="entry name" value="HTH-TYPE TRANSCRIPTIONAL ACTIVATOR RHAS"/>
    <property type="match status" value="1"/>
</dbReference>
<evidence type="ECO:0000256" key="1">
    <source>
        <dbReference type="ARBA" id="ARBA00022723"/>
    </source>
</evidence>
<evidence type="ECO:0000259" key="5">
    <source>
        <dbReference type="PROSITE" id="PS01124"/>
    </source>
</evidence>
<reference evidence="6 7" key="1">
    <citation type="submission" date="2021-12" db="EMBL/GenBank/DDBJ databases">
        <title>Genome sequencing of bacteria with rrn-lacking chromosome and rrn-plasmid.</title>
        <authorList>
            <person name="Anda M."/>
            <person name="Iwasaki W."/>
        </authorList>
    </citation>
    <scope>NUCLEOTIDE SEQUENCE [LARGE SCALE GENOMIC DNA]</scope>
    <source>
        <strain evidence="6 7">DSM 100852</strain>
        <plasmid evidence="6 7">pFA6</plasmid>
    </source>
</reference>
<dbReference type="GO" id="GO:0043565">
    <property type="term" value="F:sequence-specific DNA binding"/>
    <property type="evidence" value="ECO:0007669"/>
    <property type="project" value="InterPro"/>
</dbReference>
<gene>
    <name evidence="6" type="ORF">FUAX_51830</name>
</gene>
<keyword evidence="3" id="KW-0238">DNA-binding</keyword>
<dbReference type="Pfam" id="PF12833">
    <property type="entry name" value="HTH_18"/>
    <property type="match status" value="1"/>
</dbReference>
<dbReference type="InterPro" id="IPR018062">
    <property type="entry name" value="HTH_AraC-typ_CS"/>
</dbReference>
<feature type="domain" description="HTH araC/xylS-type" evidence="5">
    <location>
        <begin position="100"/>
        <end position="179"/>
    </location>
</feature>
<evidence type="ECO:0000313" key="6">
    <source>
        <dbReference type="EMBL" id="BDD12751.1"/>
    </source>
</evidence>